<comment type="caution">
    <text evidence="3">The sequence shown here is derived from an EMBL/GenBank/DDBJ whole genome shotgun (WGS) entry which is preliminary data.</text>
</comment>
<keyword evidence="1" id="KW-0812">Transmembrane</keyword>
<proteinExistence type="predicted"/>
<evidence type="ECO:0000259" key="2">
    <source>
        <dbReference type="Pfam" id="PF14501"/>
    </source>
</evidence>
<dbReference type="AlphaFoldDB" id="A0A937FJJ8"/>
<evidence type="ECO:0000313" key="4">
    <source>
        <dbReference type="Proteomes" id="UP000623681"/>
    </source>
</evidence>
<dbReference type="GO" id="GO:0042802">
    <property type="term" value="F:identical protein binding"/>
    <property type="evidence" value="ECO:0007669"/>
    <property type="project" value="TreeGrafter"/>
</dbReference>
<feature type="transmembrane region" description="Helical" evidence="1">
    <location>
        <begin position="32"/>
        <end position="65"/>
    </location>
</feature>
<evidence type="ECO:0000256" key="1">
    <source>
        <dbReference type="SAM" id="Phobius"/>
    </source>
</evidence>
<keyword evidence="4" id="KW-1185">Reference proteome</keyword>
<dbReference type="EMBL" id="JAESWA010000027">
    <property type="protein sequence ID" value="MBL4933662.1"/>
    <property type="molecule type" value="Genomic_DNA"/>
</dbReference>
<organism evidence="3 4">
    <name type="scientific">Clostridium paridis</name>
    <dbReference type="NCBI Taxonomy" id="2803863"/>
    <lineage>
        <taxon>Bacteria</taxon>
        <taxon>Bacillati</taxon>
        <taxon>Bacillota</taxon>
        <taxon>Clostridia</taxon>
        <taxon>Eubacteriales</taxon>
        <taxon>Clostridiaceae</taxon>
        <taxon>Clostridium</taxon>
    </lineage>
</organism>
<dbReference type="PANTHER" id="PTHR40448:SF1">
    <property type="entry name" value="TWO-COMPONENT SENSOR HISTIDINE KINASE"/>
    <property type="match status" value="1"/>
</dbReference>
<dbReference type="InterPro" id="IPR036890">
    <property type="entry name" value="HATPase_C_sf"/>
</dbReference>
<dbReference type="PANTHER" id="PTHR40448">
    <property type="entry name" value="TWO-COMPONENT SENSOR HISTIDINE KINASE"/>
    <property type="match status" value="1"/>
</dbReference>
<reference evidence="3" key="1">
    <citation type="submission" date="2021-01" db="EMBL/GenBank/DDBJ databases">
        <title>Genome public.</title>
        <authorList>
            <person name="Liu C."/>
            <person name="Sun Q."/>
        </authorList>
    </citation>
    <scope>NUCLEOTIDE SEQUENCE</scope>
    <source>
        <strain evidence="3">YIM B02565</strain>
    </source>
</reference>
<keyword evidence="1" id="KW-1133">Transmembrane helix</keyword>
<protein>
    <submittedName>
        <fullName evidence="3">GHKL domain-containing protein</fullName>
    </submittedName>
</protein>
<feature type="domain" description="Sensor histidine kinase NatK-like C-terminal" evidence="2">
    <location>
        <begin position="330"/>
        <end position="431"/>
    </location>
</feature>
<keyword evidence="1" id="KW-0472">Membrane</keyword>
<feature type="transmembrane region" description="Helical" evidence="1">
    <location>
        <begin position="7"/>
        <end position="26"/>
    </location>
</feature>
<dbReference type="RefSeq" id="WP_202769103.1">
    <property type="nucleotide sequence ID" value="NZ_JAESWA010000027.1"/>
</dbReference>
<dbReference type="Pfam" id="PF14501">
    <property type="entry name" value="HATPase_c_5"/>
    <property type="match status" value="1"/>
</dbReference>
<name>A0A937FJJ8_9CLOT</name>
<dbReference type="SUPFAM" id="SSF55874">
    <property type="entry name" value="ATPase domain of HSP90 chaperone/DNA topoisomerase II/histidine kinase"/>
    <property type="match status" value="1"/>
</dbReference>
<sequence length="432" mass="49424">MENFINIFISIICIFISIMNLVTIKFTKKEVLIFISIAILGSFPFGLIYPYLSIIPMNLILIFCLYKKTHNIGMSVILPLTATIICVVATYILTFIAMFVFKINMGENYRETNIYYVLIVLIFPLIIVISSVIGMIINKKNVEQALKFKNRPLYLIIAMLVFTLIVFYINIIIEDNSEATNRAAKINVILFLVYFGILIAIMYVLLRGVTKDLEIKNKQTQMQNLQEYTVNLERLYSEMRAFRHDYINIISSMIGHMDNNDMEGLKKHFYDNIIPLSAGMENNNFKIGHLKNIEIPEVKGLLSSKLVRAQEIGIDVNIDIAERISEIKINVIDATRALGILLDNAIEAAQECEKPKLDIGFVRVYETLLIVIKNNCVSVPKIFEINKKGFSTKGKNRGLGLSNLREIIDKYDNVFLETNIKETEFIQKLTLS</sequence>
<dbReference type="InterPro" id="IPR032834">
    <property type="entry name" value="NatK-like_C"/>
</dbReference>
<evidence type="ECO:0000313" key="3">
    <source>
        <dbReference type="EMBL" id="MBL4933662.1"/>
    </source>
</evidence>
<feature type="transmembrane region" description="Helical" evidence="1">
    <location>
        <begin position="113"/>
        <end position="137"/>
    </location>
</feature>
<feature type="transmembrane region" description="Helical" evidence="1">
    <location>
        <begin position="185"/>
        <end position="206"/>
    </location>
</feature>
<dbReference type="Gene3D" id="3.30.565.10">
    <property type="entry name" value="Histidine kinase-like ATPase, C-terminal domain"/>
    <property type="match status" value="1"/>
</dbReference>
<feature type="transmembrane region" description="Helical" evidence="1">
    <location>
        <begin position="77"/>
        <end position="101"/>
    </location>
</feature>
<dbReference type="Proteomes" id="UP000623681">
    <property type="component" value="Unassembled WGS sequence"/>
</dbReference>
<gene>
    <name evidence="3" type="ORF">JK634_17915</name>
</gene>
<accession>A0A937FJJ8</accession>
<feature type="transmembrane region" description="Helical" evidence="1">
    <location>
        <begin position="153"/>
        <end position="173"/>
    </location>
</feature>